<dbReference type="Proteomes" id="UP001165044">
    <property type="component" value="Unassembled WGS sequence"/>
</dbReference>
<gene>
    <name evidence="2" type="ORF">GETHED_03600</name>
</gene>
<organism evidence="2 3">
    <name type="scientific">Geothrix edaphica</name>
    <dbReference type="NCBI Taxonomy" id="2927976"/>
    <lineage>
        <taxon>Bacteria</taxon>
        <taxon>Pseudomonadati</taxon>
        <taxon>Acidobacteriota</taxon>
        <taxon>Holophagae</taxon>
        <taxon>Holophagales</taxon>
        <taxon>Holophagaceae</taxon>
        <taxon>Geothrix</taxon>
    </lineage>
</organism>
<name>A0ABQ5PV88_9BACT</name>
<protein>
    <recommendedName>
        <fullName evidence="1">HTH cro/C1-type domain-containing protein</fullName>
    </recommendedName>
</protein>
<dbReference type="EMBL" id="BSDC01000001">
    <property type="protein sequence ID" value="GLH65996.1"/>
    <property type="molecule type" value="Genomic_DNA"/>
</dbReference>
<feature type="domain" description="HTH cro/C1-type" evidence="1">
    <location>
        <begin position="19"/>
        <end position="71"/>
    </location>
</feature>
<proteinExistence type="predicted"/>
<comment type="caution">
    <text evidence="2">The sequence shown here is derived from an EMBL/GenBank/DDBJ whole genome shotgun (WGS) entry which is preliminary data.</text>
</comment>
<dbReference type="Pfam" id="PF01381">
    <property type="entry name" value="HTH_3"/>
    <property type="match status" value="1"/>
</dbReference>
<accession>A0ABQ5PV88</accession>
<keyword evidence="3" id="KW-1185">Reference proteome</keyword>
<reference evidence="2" key="1">
    <citation type="journal article" date="2023" name="Antonie Van Leeuwenhoek">
        <title>Mesoterricola silvestris gen. nov., sp. nov., Mesoterricola sediminis sp. nov., Geothrix oryzae sp. nov., Geothrix edaphica sp. nov., Geothrix rubra sp. nov., and Geothrix limicola sp. nov., six novel members of Acidobacteriota isolated from soils.</title>
        <authorList>
            <person name="Itoh H."/>
            <person name="Sugisawa Y."/>
            <person name="Mise K."/>
            <person name="Xu Z."/>
            <person name="Kuniyasu M."/>
            <person name="Ushijima N."/>
            <person name="Kawano K."/>
            <person name="Kobayashi E."/>
            <person name="Shiratori Y."/>
            <person name="Masuda Y."/>
            <person name="Senoo K."/>
        </authorList>
    </citation>
    <scope>NUCLEOTIDE SEQUENCE</scope>
    <source>
        <strain evidence="2">Red802</strain>
    </source>
</reference>
<evidence type="ECO:0000259" key="1">
    <source>
        <dbReference type="PROSITE" id="PS50943"/>
    </source>
</evidence>
<dbReference type="SMART" id="SM00530">
    <property type="entry name" value="HTH_XRE"/>
    <property type="match status" value="1"/>
</dbReference>
<evidence type="ECO:0000313" key="2">
    <source>
        <dbReference type="EMBL" id="GLH65996.1"/>
    </source>
</evidence>
<evidence type="ECO:0000313" key="3">
    <source>
        <dbReference type="Proteomes" id="UP001165044"/>
    </source>
</evidence>
<sequence>MIFEYMTIAELAGELGTRIRDLRVRHRFNQEELAAHAGLGVRAVRDLERGKGSTVESLLKVLKALDSLEGLNYLAPKPSVDPMALLKQRAPLVRVRKTRKQKGEL</sequence>
<dbReference type="PROSITE" id="PS50943">
    <property type="entry name" value="HTH_CROC1"/>
    <property type="match status" value="1"/>
</dbReference>
<dbReference type="CDD" id="cd00093">
    <property type="entry name" value="HTH_XRE"/>
    <property type="match status" value="1"/>
</dbReference>
<dbReference type="InterPro" id="IPR010982">
    <property type="entry name" value="Lambda_DNA-bd_dom_sf"/>
</dbReference>
<dbReference type="SUPFAM" id="SSF47413">
    <property type="entry name" value="lambda repressor-like DNA-binding domains"/>
    <property type="match status" value="1"/>
</dbReference>
<dbReference type="InterPro" id="IPR001387">
    <property type="entry name" value="Cro/C1-type_HTH"/>
</dbReference>
<dbReference type="Gene3D" id="1.10.260.40">
    <property type="entry name" value="lambda repressor-like DNA-binding domains"/>
    <property type="match status" value="1"/>
</dbReference>